<evidence type="ECO:0000256" key="1">
    <source>
        <dbReference type="ARBA" id="ARBA00004123"/>
    </source>
</evidence>
<feature type="region of interest" description="Disordered" evidence="11">
    <location>
        <begin position="659"/>
        <end position="727"/>
    </location>
</feature>
<dbReference type="PROSITE" id="PS00028">
    <property type="entry name" value="ZINC_FINGER_C2H2_1"/>
    <property type="match status" value="6"/>
</dbReference>
<keyword evidence="3" id="KW-0677">Repeat</keyword>
<feature type="domain" description="C2H2-type" evidence="12">
    <location>
        <begin position="374"/>
        <end position="396"/>
    </location>
</feature>
<keyword evidence="7" id="KW-0804">Transcription</keyword>
<feature type="region of interest" description="Disordered" evidence="11">
    <location>
        <begin position="241"/>
        <end position="281"/>
    </location>
</feature>
<feature type="region of interest" description="Disordered" evidence="11">
    <location>
        <begin position="505"/>
        <end position="533"/>
    </location>
</feature>
<evidence type="ECO:0000256" key="8">
    <source>
        <dbReference type="ARBA" id="ARBA00023242"/>
    </source>
</evidence>
<evidence type="ECO:0000313" key="13">
    <source>
        <dbReference type="EMBL" id="GAU88055.1"/>
    </source>
</evidence>
<dbReference type="PROSITE" id="PS50157">
    <property type="entry name" value="ZINC_FINGER_C2H2_2"/>
    <property type="match status" value="6"/>
</dbReference>
<feature type="region of interest" description="Disordered" evidence="11">
    <location>
        <begin position="780"/>
        <end position="843"/>
    </location>
</feature>
<dbReference type="GO" id="GO:0000978">
    <property type="term" value="F:RNA polymerase II cis-regulatory region sequence-specific DNA binding"/>
    <property type="evidence" value="ECO:0007669"/>
    <property type="project" value="TreeGrafter"/>
</dbReference>
<dbReference type="InterPro" id="IPR051565">
    <property type="entry name" value="Sal_C2H2-zinc-finger"/>
</dbReference>
<evidence type="ECO:0000313" key="14">
    <source>
        <dbReference type="Proteomes" id="UP000186922"/>
    </source>
</evidence>
<dbReference type="Pfam" id="PF13894">
    <property type="entry name" value="zf-C2H2_4"/>
    <property type="match status" value="1"/>
</dbReference>
<evidence type="ECO:0000256" key="7">
    <source>
        <dbReference type="ARBA" id="ARBA00023163"/>
    </source>
</evidence>
<feature type="compositionally biased region" description="Polar residues" evidence="11">
    <location>
        <begin position="940"/>
        <end position="958"/>
    </location>
</feature>
<dbReference type="EMBL" id="BDGG01000001">
    <property type="protein sequence ID" value="GAU88055.1"/>
    <property type="molecule type" value="Genomic_DNA"/>
</dbReference>
<evidence type="ECO:0000256" key="3">
    <source>
        <dbReference type="ARBA" id="ARBA00022737"/>
    </source>
</evidence>
<dbReference type="OrthoDB" id="8749569at2759"/>
<reference evidence="13 14" key="1">
    <citation type="journal article" date="2016" name="Nat. Commun.">
        <title>Extremotolerant tardigrade genome and improved radiotolerance of human cultured cells by tardigrade-unique protein.</title>
        <authorList>
            <person name="Hashimoto T."/>
            <person name="Horikawa D.D."/>
            <person name="Saito Y."/>
            <person name="Kuwahara H."/>
            <person name="Kozuka-Hata H."/>
            <person name="Shin-I T."/>
            <person name="Minakuchi Y."/>
            <person name="Ohishi K."/>
            <person name="Motoyama A."/>
            <person name="Aizu T."/>
            <person name="Enomoto A."/>
            <person name="Kondo K."/>
            <person name="Tanaka S."/>
            <person name="Hara Y."/>
            <person name="Koshikawa S."/>
            <person name="Sagara H."/>
            <person name="Miura T."/>
            <person name="Yokobori S."/>
            <person name="Miyagawa K."/>
            <person name="Suzuki Y."/>
            <person name="Kubo T."/>
            <person name="Oyama M."/>
            <person name="Kohara Y."/>
            <person name="Fujiyama A."/>
            <person name="Arakawa K."/>
            <person name="Katayama T."/>
            <person name="Toyoda A."/>
            <person name="Kunieda T."/>
        </authorList>
    </citation>
    <scope>NUCLEOTIDE SEQUENCE [LARGE SCALE GENOMIC DNA]</scope>
    <source>
        <strain evidence="13 14">YOKOZUNA-1</strain>
    </source>
</reference>
<feature type="domain" description="C2H2-type" evidence="12">
    <location>
        <begin position="346"/>
        <end position="373"/>
    </location>
</feature>
<evidence type="ECO:0000259" key="12">
    <source>
        <dbReference type="PROSITE" id="PS50157"/>
    </source>
</evidence>
<sequence>MSKRKQSTPRQTLQSGEHREATSTGPDDHNESEADMTDSNSTSGTTSNHAVDDVHLCGMCQHEFKSLDKFLLHKESCTPTSSQSVESPLVSRPQSRNSQSPNENLPSTSTASIVTNKNIQAMFCTIQQQHSILLQLIQQLLLKLNTNVLGGGINRQPGSSNIQSQPAEAALNSPESGIGSGSDPAGRSAPMTCPVDGQSFSDLRTFLDHLQSHNKTVSVQSAIRQGSEKLSNLARELNNLAGPGSLRTSRSPVSEARMINERRKELEEEEEDQVDEDGVDDVSKGADVTPLGPDGQPLDPALYVALLPIPGSNDNSWEQLMEIVEPTETARLQEMVDRYDDKRDPHECVICKRVLSCKSALQMHYRTHTGERPFRCKLCRRAFTTKGNLKTHMGVHRTKLMGSSPNPLSNTPSEPMSRMSTEIIAVDNPQKTMPLGPLPSMYDISARPYASILNPALRSGMPGIEWPPNATPNRLSSFQSLEALIQRTTGGMERMPMDLSSAQNMKEVRDGDDSLSGNSDGEDEREVDEERNGLYGGQSGHIIESLLASQGSQHQHGTAGALDLTPRSHSATPTSQSTAGGDFNGSKMLSLNRNHNTTCHVCYKTFACQSALQIHFRSHLGSHTKERPFTCPICKRGFSTKGNMKQHLLTHKIREMASGQAYPGSDLERSFQMEEGSSSQEEKSMPEAPQSMDIKDEDLESNSVDVSKTDASGLNGSSQNSQGQKRGGYAKNVCHVCDKPFSSNSALQIHMRTHTGEKPFVCDKCGRAFTTKGNLKVHMGTHMWNGSEPSTVAISSPSRRRPSSMDSDMPHAKRLAGDRDSSSSSQQPTMSSSMHPGMGGPHMGGFYPGMSNPSAELQRKMFDTYAAAASVGLPSNSLFFPYAAMFNGMAGKMGMNNPAANFYAAQAAMSGLGAPGGYFGMGGGLPGFDMSGLRPKELAENQSGDSAGSRSPRSSGTPESRHSDDSNTVSPPQQPSTASVLKTNPVAAAQS</sequence>
<evidence type="ECO:0000256" key="11">
    <source>
        <dbReference type="SAM" id="MobiDB-lite"/>
    </source>
</evidence>
<dbReference type="SMART" id="SM00355">
    <property type="entry name" value="ZnF_C2H2"/>
    <property type="match status" value="8"/>
</dbReference>
<dbReference type="FunFam" id="3.30.160.60:FF:000341">
    <property type="entry name" value="Spalt-like transcription factor 1"/>
    <property type="match status" value="1"/>
</dbReference>
<feature type="domain" description="C2H2-type" evidence="12">
    <location>
        <begin position="732"/>
        <end position="759"/>
    </location>
</feature>
<dbReference type="Pfam" id="PF00096">
    <property type="entry name" value="zf-C2H2"/>
    <property type="match status" value="3"/>
</dbReference>
<feature type="compositionally biased region" description="Polar residues" evidence="11">
    <location>
        <begin position="156"/>
        <end position="166"/>
    </location>
</feature>
<feature type="compositionally biased region" description="Polar residues" evidence="11">
    <location>
        <begin position="966"/>
        <end position="982"/>
    </location>
</feature>
<dbReference type="Gene3D" id="3.30.160.60">
    <property type="entry name" value="Classic Zinc Finger"/>
    <property type="match status" value="5"/>
</dbReference>
<organism evidence="13 14">
    <name type="scientific">Ramazzottius varieornatus</name>
    <name type="common">Water bear</name>
    <name type="synonym">Tardigrade</name>
    <dbReference type="NCBI Taxonomy" id="947166"/>
    <lineage>
        <taxon>Eukaryota</taxon>
        <taxon>Metazoa</taxon>
        <taxon>Ecdysozoa</taxon>
        <taxon>Tardigrada</taxon>
        <taxon>Eutardigrada</taxon>
        <taxon>Parachela</taxon>
        <taxon>Hypsibioidea</taxon>
        <taxon>Ramazzottiidae</taxon>
        <taxon>Ramazzottius</taxon>
    </lineage>
</organism>
<evidence type="ECO:0000256" key="5">
    <source>
        <dbReference type="ARBA" id="ARBA00022833"/>
    </source>
</evidence>
<keyword evidence="8" id="KW-0539">Nucleus</keyword>
<comment type="subcellular location">
    <subcellularLocation>
        <location evidence="1">Nucleus</location>
    </subcellularLocation>
</comment>
<feature type="domain" description="C2H2-type" evidence="12">
    <location>
        <begin position="597"/>
        <end position="628"/>
    </location>
</feature>
<dbReference type="GO" id="GO:0008270">
    <property type="term" value="F:zinc ion binding"/>
    <property type="evidence" value="ECO:0007669"/>
    <property type="project" value="UniProtKB-KW"/>
</dbReference>
<dbReference type="Pfam" id="PF12874">
    <property type="entry name" value="zf-met"/>
    <property type="match status" value="1"/>
</dbReference>
<dbReference type="FunFam" id="3.30.160.60:FF:000130">
    <property type="entry name" value="Spalt-like transcription factor 4"/>
    <property type="match status" value="1"/>
</dbReference>
<comment type="similarity">
    <text evidence="9">Belongs to the sal C2H2-type zinc-finger protein family.</text>
</comment>
<dbReference type="STRING" id="947166.A0A1D1UI44"/>
<dbReference type="PANTHER" id="PTHR23233">
    <property type="entry name" value="SAL-LIKE PROTEIN"/>
    <property type="match status" value="1"/>
</dbReference>
<dbReference type="AlphaFoldDB" id="A0A1D1UI44"/>
<keyword evidence="4 10" id="KW-0863">Zinc-finger</keyword>
<feature type="compositionally biased region" description="Polar residues" evidence="11">
    <location>
        <begin position="701"/>
        <end position="710"/>
    </location>
</feature>
<feature type="compositionally biased region" description="Basic and acidic residues" evidence="11">
    <location>
        <begin position="16"/>
        <end position="32"/>
    </location>
</feature>
<dbReference type="PANTHER" id="PTHR23233:SF84">
    <property type="entry name" value="FI23031P1"/>
    <property type="match status" value="1"/>
</dbReference>
<dbReference type="InterPro" id="IPR036236">
    <property type="entry name" value="Znf_C2H2_sf"/>
</dbReference>
<feature type="region of interest" description="Disordered" evidence="11">
    <location>
        <begin position="79"/>
        <end position="109"/>
    </location>
</feature>
<dbReference type="FunFam" id="3.30.160.60:FF:000302">
    <property type="entry name" value="Spalt-like transcription factor 1"/>
    <property type="match status" value="1"/>
</dbReference>
<dbReference type="FunFam" id="3.30.160.60:FF:000025">
    <property type="entry name" value="Spalt-like transcription factor 1"/>
    <property type="match status" value="1"/>
</dbReference>
<name>A0A1D1UI44_RAMVA</name>
<keyword evidence="5" id="KW-0862">Zinc</keyword>
<feature type="compositionally biased region" description="Acidic residues" evidence="11">
    <location>
        <begin position="267"/>
        <end position="280"/>
    </location>
</feature>
<feature type="region of interest" description="Disordered" evidence="11">
    <location>
        <begin position="549"/>
        <end position="583"/>
    </location>
</feature>
<evidence type="ECO:0000256" key="9">
    <source>
        <dbReference type="ARBA" id="ARBA00038474"/>
    </source>
</evidence>
<comment type="caution">
    <text evidence="13">The sequence shown here is derived from an EMBL/GenBank/DDBJ whole genome shotgun (WGS) entry which is preliminary data.</text>
</comment>
<feature type="compositionally biased region" description="Low complexity" evidence="11">
    <location>
        <begin position="37"/>
        <end position="47"/>
    </location>
</feature>
<protein>
    <recommendedName>
        <fullName evidence="12">C2H2-type domain-containing protein</fullName>
    </recommendedName>
</protein>
<evidence type="ECO:0000256" key="4">
    <source>
        <dbReference type="ARBA" id="ARBA00022771"/>
    </source>
</evidence>
<feature type="region of interest" description="Disordered" evidence="11">
    <location>
        <begin position="155"/>
        <end position="194"/>
    </location>
</feature>
<keyword evidence="14" id="KW-1185">Reference proteome</keyword>
<feature type="region of interest" description="Disordered" evidence="11">
    <location>
        <begin position="1"/>
        <end position="47"/>
    </location>
</feature>
<feature type="domain" description="C2H2-type" evidence="12">
    <location>
        <begin position="629"/>
        <end position="656"/>
    </location>
</feature>
<dbReference type="GO" id="GO:0005634">
    <property type="term" value="C:nucleus"/>
    <property type="evidence" value="ECO:0007669"/>
    <property type="project" value="UniProtKB-SubCell"/>
</dbReference>
<evidence type="ECO:0000256" key="10">
    <source>
        <dbReference type="PROSITE-ProRule" id="PRU00042"/>
    </source>
</evidence>
<feature type="domain" description="C2H2-type" evidence="12">
    <location>
        <begin position="760"/>
        <end position="782"/>
    </location>
</feature>
<gene>
    <name evidence="13" type="primary">RvY_00823</name>
    <name evidence="13" type="synonym">RvY_00823.1</name>
    <name evidence="13" type="ORF">RvY_00823-1</name>
</gene>
<accession>A0A1D1UI44</accession>
<feature type="compositionally biased region" description="Polar residues" evidence="11">
    <location>
        <begin position="567"/>
        <end position="579"/>
    </location>
</feature>
<dbReference type="Proteomes" id="UP000186922">
    <property type="component" value="Unassembled WGS sequence"/>
</dbReference>
<feature type="region of interest" description="Disordered" evidence="11">
    <location>
        <begin position="931"/>
        <end position="991"/>
    </location>
</feature>
<keyword evidence="6" id="KW-0805">Transcription regulation</keyword>
<feature type="compositionally biased region" description="Basic and acidic residues" evidence="11">
    <location>
        <begin position="808"/>
        <end position="821"/>
    </location>
</feature>
<keyword evidence="2" id="KW-0479">Metal-binding</keyword>
<proteinExistence type="inferred from homology"/>
<dbReference type="FunFam" id="3.30.160.60:FF:001818">
    <property type="entry name" value="GDNF-inducible zinc finger protein 1 isoform X1"/>
    <property type="match status" value="1"/>
</dbReference>
<dbReference type="SUPFAM" id="SSF57667">
    <property type="entry name" value="beta-beta-alpha zinc fingers"/>
    <property type="match status" value="3"/>
</dbReference>
<feature type="compositionally biased region" description="Low complexity" evidence="11">
    <location>
        <begin position="712"/>
        <end position="724"/>
    </location>
</feature>
<feature type="compositionally biased region" description="Acidic residues" evidence="11">
    <location>
        <begin position="520"/>
        <end position="529"/>
    </location>
</feature>
<feature type="compositionally biased region" description="Low complexity" evidence="11">
    <location>
        <begin position="822"/>
        <end position="836"/>
    </location>
</feature>
<evidence type="ECO:0000256" key="6">
    <source>
        <dbReference type="ARBA" id="ARBA00023015"/>
    </source>
</evidence>
<dbReference type="GO" id="GO:0000981">
    <property type="term" value="F:DNA-binding transcription factor activity, RNA polymerase II-specific"/>
    <property type="evidence" value="ECO:0007669"/>
    <property type="project" value="TreeGrafter"/>
</dbReference>
<evidence type="ECO:0000256" key="2">
    <source>
        <dbReference type="ARBA" id="ARBA00022723"/>
    </source>
</evidence>
<dbReference type="InterPro" id="IPR013087">
    <property type="entry name" value="Znf_C2H2_type"/>
</dbReference>